<dbReference type="CDD" id="cd00317">
    <property type="entry name" value="cyclophilin"/>
    <property type="match status" value="1"/>
</dbReference>
<gene>
    <name evidence="6" type="primary">ppi</name>
    <name evidence="6" type="ORF">NITINOP_0254</name>
</gene>
<dbReference type="InterPro" id="IPR044666">
    <property type="entry name" value="Cyclophilin_A-like"/>
</dbReference>
<dbReference type="PROSITE" id="PS50072">
    <property type="entry name" value="CSA_PPIASE_2"/>
    <property type="match status" value="1"/>
</dbReference>
<dbReference type="Pfam" id="PF00160">
    <property type="entry name" value="Pro_isomerase"/>
    <property type="match status" value="1"/>
</dbReference>
<evidence type="ECO:0000259" key="5">
    <source>
        <dbReference type="PROSITE" id="PS50072"/>
    </source>
</evidence>
<dbReference type="SUPFAM" id="SSF50891">
    <property type="entry name" value="Cyclophilin-like"/>
    <property type="match status" value="1"/>
</dbReference>
<comment type="similarity">
    <text evidence="1 4">Belongs to the cyclophilin-type PPIase family.</text>
</comment>
<evidence type="ECO:0000256" key="3">
    <source>
        <dbReference type="ARBA" id="ARBA00023235"/>
    </source>
</evidence>
<keyword evidence="3 4" id="KW-0413">Isomerase</keyword>
<organism evidence="6 7">
    <name type="scientific">Candidatus Nitrospira inopinata</name>
    <dbReference type="NCBI Taxonomy" id="1715989"/>
    <lineage>
        <taxon>Bacteria</taxon>
        <taxon>Pseudomonadati</taxon>
        <taxon>Nitrospirota</taxon>
        <taxon>Nitrospiria</taxon>
        <taxon>Nitrospirales</taxon>
        <taxon>Nitrospiraceae</taxon>
        <taxon>Nitrospira</taxon>
    </lineage>
</organism>
<evidence type="ECO:0000256" key="1">
    <source>
        <dbReference type="ARBA" id="ARBA00007365"/>
    </source>
</evidence>
<name>A0A0S4KPY5_9BACT</name>
<dbReference type="PANTHER" id="PTHR45625:SF4">
    <property type="entry name" value="PEPTIDYLPROLYL ISOMERASE DOMAIN AND WD REPEAT-CONTAINING PROTEIN 1"/>
    <property type="match status" value="1"/>
</dbReference>
<proteinExistence type="inferred from homology"/>
<dbReference type="PRINTS" id="PR00153">
    <property type="entry name" value="CSAPPISMRASE"/>
</dbReference>
<evidence type="ECO:0000256" key="2">
    <source>
        <dbReference type="ARBA" id="ARBA00023110"/>
    </source>
</evidence>
<dbReference type="InterPro" id="IPR002130">
    <property type="entry name" value="Cyclophilin-type_PPIase_dom"/>
</dbReference>
<dbReference type="EC" id="5.2.1.8" evidence="4"/>
<dbReference type="PROSITE" id="PS51257">
    <property type="entry name" value="PROKAR_LIPOPROTEIN"/>
    <property type="match status" value="1"/>
</dbReference>
<dbReference type="AlphaFoldDB" id="A0A0S4KPY5"/>
<dbReference type="PANTHER" id="PTHR45625">
    <property type="entry name" value="PEPTIDYL-PROLYL CIS-TRANS ISOMERASE-RELATED"/>
    <property type="match status" value="1"/>
</dbReference>
<evidence type="ECO:0000256" key="4">
    <source>
        <dbReference type="RuleBase" id="RU363019"/>
    </source>
</evidence>
<sequence>MLMRRAALTICATVLTGCALSLMAPAGVVAADKSASQKDGASKGPRAIIKTKFGDMEIKFFPEAAPRHVENFIALAKAGFYNGTIFHRVIPGFMIQGGDPNTKDSLKKELYGMGGPTDEKGNPVRLKAEFNDISHKRGIVSMARSQDPDSAGSQFFIVVEDSPFLDNKYTVFGEVVKGIGVADKIVNVPRDAQDNPKERVEMTVTIAD</sequence>
<comment type="function">
    <text evidence="4">PPIases accelerate the folding of proteins. It catalyzes the cis-trans isomerization of proline imidic peptide bonds in oligopeptides.</text>
</comment>
<keyword evidence="4" id="KW-0732">Signal</keyword>
<evidence type="ECO:0000313" key="7">
    <source>
        <dbReference type="Proteomes" id="UP000066284"/>
    </source>
</evidence>
<dbReference type="EMBL" id="LN885086">
    <property type="protein sequence ID" value="CUQ65230.1"/>
    <property type="molecule type" value="Genomic_DNA"/>
</dbReference>
<dbReference type="Proteomes" id="UP000066284">
    <property type="component" value="Chromosome 1"/>
</dbReference>
<keyword evidence="2 4" id="KW-0697">Rotamase</keyword>
<dbReference type="InterPro" id="IPR029000">
    <property type="entry name" value="Cyclophilin-like_dom_sf"/>
</dbReference>
<protein>
    <recommendedName>
        <fullName evidence="4">Peptidyl-prolyl cis-trans isomerase</fullName>
        <shortName evidence="4">PPIase</shortName>
        <ecNumber evidence="4">5.2.1.8</ecNumber>
    </recommendedName>
</protein>
<comment type="catalytic activity">
    <reaction evidence="4">
        <text>[protein]-peptidylproline (omega=180) = [protein]-peptidylproline (omega=0)</text>
        <dbReference type="Rhea" id="RHEA:16237"/>
        <dbReference type="Rhea" id="RHEA-COMP:10747"/>
        <dbReference type="Rhea" id="RHEA-COMP:10748"/>
        <dbReference type="ChEBI" id="CHEBI:83833"/>
        <dbReference type="ChEBI" id="CHEBI:83834"/>
        <dbReference type="EC" id="5.2.1.8"/>
    </reaction>
</comment>
<evidence type="ECO:0000313" key="6">
    <source>
        <dbReference type="EMBL" id="CUQ65230.1"/>
    </source>
</evidence>
<accession>A0A0S4KPY5</accession>
<feature type="domain" description="PPIase cyclophilin-type" evidence="5">
    <location>
        <begin position="54"/>
        <end position="203"/>
    </location>
</feature>
<reference evidence="7" key="1">
    <citation type="submission" date="2015-09" db="EMBL/GenBank/DDBJ databases">
        <authorList>
            <person name="Daims H."/>
        </authorList>
    </citation>
    <scope>NUCLEOTIDE SEQUENCE [LARGE SCALE GENOMIC DNA]</scope>
</reference>
<dbReference type="InterPro" id="IPR020892">
    <property type="entry name" value="Cyclophilin-type_PPIase_CS"/>
</dbReference>
<dbReference type="KEGG" id="nio:NITINOP_0254"/>
<dbReference type="PROSITE" id="PS00170">
    <property type="entry name" value="CSA_PPIASE_1"/>
    <property type="match status" value="1"/>
</dbReference>
<feature type="signal peptide" evidence="4">
    <location>
        <begin position="1"/>
        <end position="30"/>
    </location>
</feature>
<dbReference type="STRING" id="1715989.NITINOP_0254"/>
<dbReference type="Gene3D" id="2.40.100.10">
    <property type="entry name" value="Cyclophilin-like"/>
    <property type="match status" value="1"/>
</dbReference>
<dbReference type="GO" id="GO:0006457">
    <property type="term" value="P:protein folding"/>
    <property type="evidence" value="ECO:0007669"/>
    <property type="project" value="InterPro"/>
</dbReference>
<dbReference type="GO" id="GO:0003755">
    <property type="term" value="F:peptidyl-prolyl cis-trans isomerase activity"/>
    <property type="evidence" value="ECO:0007669"/>
    <property type="project" value="UniProtKB-UniRule"/>
</dbReference>
<keyword evidence="7" id="KW-1185">Reference proteome</keyword>
<feature type="chain" id="PRO_5006520307" description="Peptidyl-prolyl cis-trans isomerase" evidence="4">
    <location>
        <begin position="31"/>
        <end position="208"/>
    </location>
</feature>